<dbReference type="Gene3D" id="1.10.8.10">
    <property type="entry name" value="DNA helicase RuvA subunit, C-terminal domain"/>
    <property type="match status" value="1"/>
</dbReference>
<dbReference type="GO" id="GO:0036009">
    <property type="term" value="F:protein-glutamine N-methyltransferase activity"/>
    <property type="evidence" value="ECO:0007669"/>
    <property type="project" value="UniProtKB-UniRule"/>
</dbReference>
<reference evidence="6 7" key="1">
    <citation type="submission" date="2018-06" db="EMBL/GenBank/DDBJ databases">
        <title>Nitrincola tibetense sp. nov., isolated from Lake XuguoCo on Tibetan Plateau.</title>
        <authorList>
            <person name="Xing P."/>
        </authorList>
    </citation>
    <scope>NUCLEOTIDE SEQUENCE [LARGE SCALE GENOMIC DNA]</scope>
    <source>
        <strain evidence="7">xg18</strain>
    </source>
</reference>
<name>A0A364NNR9_9GAMM</name>
<gene>
    <name evidence="4" type="primary">prmB</name>
    <name evidence="6" type="ORF">DN062_04535</name>
</gene>
<dbReference type="Proteomes" id="UP000250744">
    <property type="component" value="Unassembled WGS sequence"/>
</dbReference>
<comment type="similarity">
    <text evidence="4">Belongs to the protein N5-glutamine methyltransferase family. PrmB subfamily.</text>
</comment>
<dbReference type="HAMAP" id="MF_02125">
    <property type="entry name" value="L3_methyltr_PrmB"/>
    <property type="match status" value="1"/>
</dbReference>
<accession>A0A364NNR9</accession>
<dbReference type="CDD" id="cd02440">
    <property type="entry name" value="AdoMet_MTases"/>
    <property type="match status" value="1"/>
</dbReference>
<organism evidence="6 7">
    <name type="scientific">Nitrincola tibetensis</name>
    <dbReference type="NCBI Taxonomy" id="2219697"/>
    <lineage>
        <taxon>Bacteria</taxon>
        <taxon>Pseudomonadati</taxon>
        <taxon>Pseudomonadota</taxon>
        <taxon>Gammaproteobacteria</taxon>
        <taxon>Oceanospirillales</taxon>
        <taxon>Oceanospirillaceae</taxon>
        <taxon>Nitrincola</taxon>
    </lineage>
</organism>
<evidence type="ECO:0000256" key="1">
    <source>
        <dbReference type="ARBA" id="ARBA00022603"/>
    </source>
</evidence>
<dbReference type="RefSeq" id="WP_112157982.1">
    <property type="nucleotide sequence ID" value="NZ_QKRX01000003.1"/>
</dbReference>
<protein>
    <recommendedName>
        <fullName evidence="4">Ribosomal protein uL3 glutamine methyltransferase</fullName>
        <shortName evidence="4">uL3 MTase</shortName>
        <ecNumber evidence="4">2.1.1.298</ecNumber>
    </recommendedName>
    <alternativeName>
        <fullName evidence="4">N5-glutamine methyltransferase PrmB</fullName>
    </alternativeName>
</protein>
<sequence length="309" mass="35016">MSTETEQILQDLQTLRDYIRLAMTYFQKNSVFYGHGTDNAWDEAVQLVLNAVHLPWDANPAILDARLTQTERIKVLDFIQRRAEQRIPLPYLVGEAWFLGMPFYVDERVLIPRSPIAELIEQEFDPWLRPGQVDRILDLCTGSGCIGIACAYAFPEAEVDLADISSDALDVAQTNVERHELNGRVHVIQSDLFNALKGKRYDLIVSNPPYVDLQDLSNMPAEFHHEPALALGSGDQGLDITRRILREACEYLDEEGLLVVEVGNSEAHLIELYPEVPFMWAEFEKGGNGVFMISARDLRPHISLFTQGF</sequence>
<dbReference type="GO" id="GO:0032259">
    <property type="term" value="P:methylation"/>
    <property type="evidence" value="ECO:0007669"/>
    <property type="project" value="UniProtKB-KW"/>
</dbReference>
<evidence type="ECO:0000256" key="3">
    <source>
        <dbReference type="ARBA" id="ARBA00022691"/>
    </source>
</evidence>
<evidence type="ECO:0000313" key="7">
    <source>
        <dbReference type="Proteomes" id="UP000250744"/>
    </source>
</evidence>
<dbReference type="OrthoDB" id="9800643at2"/>
<dbReference type="Gene3D" id="3.40.50.150">
    <property type="entry name" value="Vaccinia Virus protein VP39"/>
    <property type="match status" value="1"/>
</dbReference>
<keyword evidence="7" id="KW-1185">Reference proteome</keyword>
<keyword evidence="3 4" id="KW-0949">S-adenosyl-L-methionine</keyword>
<dbReference type="PANTHER" id="PTHR47806:SF1">
    <property type="entry name" value="RIBOSOMAL PROTEIN UL3 GLUTAMINE METHYLTRANSFERASE"/>
    <property type="match status" value="1"/>
</dbReference>
<dbReference type="NCBIfam" id="TIGR00536">
    <property type="entry name" value="hemK_fam"/>
    <property type="match status" value="1"/>
</dbReference>
<dbReference type="PANTHER" id="PTHR47806">
    <property type="entry name" value="50S RIBOSOMAL PROTEIN L3 GLUTAMINE METHYLTRANSFERASE"/>
    <property type="match status" value="1"/>
</dbReference>
<dbReference type="InterPro" id="IPR007848">
    <property type="entry name" value="Small_mtfrase_dom"/>
</dbReference>
<dbReference type="SUPFAM" id="SSF53335">
    <property type="entry name" value="S-adenosyl-L-methionine-dependent methyltransferases"/>
    <property type="match status" value="1"/>
</dbReference>
<comment type="catalytic activity">
    <reaction evidence="4">
        <text>L-glutaminyl-[ribosomal protein uL3] + S-adenosyl-L-methionine = N(5)-methyl-L-glutaminyl-[ribosomal protein uL3] + S-adenosyl-L-homocysteine + H(+)</text>
        <dbReference type="Rhea" id="RHEA:45020"/>
        <dbReference type="Rhea" id="RHEA-COMP:11063"/>
        <dbReference type="Rhea" id="RHEA-COMP:11064"/>
        <dbReference type="ChEBI" id="CHEBI:15378"/>
        <dbReference type="ChEBI" id="CHEBI:30011"/>
        <dbReference type="ChEBI" id="CHEBI:57856"/>
        <dbReference type="ChEBI" id="CHEBI:59789"/>
        <dbReference type="ChEBI" id="CHEBI:61891"/>
        <dbReference type="EC" id="2.1.1.298"/>
    </reaction>
</comment>
<dbReference type="Pfam" id="PF05175">
    <property type="entry name" value="MTS"/>
    <property type="match status" value="1"/>
</dbReference>
<comment type="function">
    <text evidence="4">Methylates ribosomal protein uL3 on a specific glutamine residue.</text>
</comment>
<dbReference type="EC" id="2.1.1.298" evidence="4"/>
<dbReference type="AlphaFoldDB" id="A0A364NNR9"/>
<evidence type="ECO:0000259" key="5">
    <source>
        <dbReference type="Pfam" id="PF05175"/>
    </source>
</evidence>
<dbReference type="NCBIfam" id="TIGR03533">
    <property type="entry name" value="L3_gln_methyl"/>
    <property type="match status" value="1"/>
</dbReference>
<keyword evidence="6" id="KW-0687">Ribonucleoprotein</keyword>
<keyword evidence="1 4" id="KW-0489">Methyltransferase</keyword>
<dbReference type="InterPro" id="IPR029063">
    <property type="entry name" value="SAM-dependent_MTases_sf"/>
</dbReference>
<dbReference type="PIRSF" id="PIRSF037167">
    <property type="entry name" value="Mtase_YfcB_prd"/>
    <property type="match status" value="1"/>
</dbReference>
<keyword evidence="6" id="KW-0689">Ribosomal protein</keyword>
<evidence type="ECO:0000256" key="4">
    <source>
        <dbReference type="HAMAP-Rule" id="MF_02125"/>
    </source>
</evidence>
<dbReference type="FunFam" id="3.40.50.150:FF:000042">
    <property type="entry name" value="50S ribosomal protein L3 glutamine methyltransferase"/>
    <property type="match status" value="1"/>
</dbReference>
<dbReference type="InterPro" id="IPR017127">
    <property type="entry name" value="Ribosome_uL3_MTase"/>
</dbReference>
<evidence type="ECO:0000256" key="2">
    <source>
        <dbReference type="ARBA" id="ARBA00022679"/>
    </source>
</evidence>
<feature type="domain" description="Methyltransferase small" evidence="5">
    <location>
        <begin position="134"/>
        <end position="215"/>
    </location>
</feature>
<dbReference type="EMBL" id="QKRX01000003">
    <property type="protein sequence ID" value="RAU18758.1"/>
    <property type="molecule type" value="Genomic_DNA"/>
</dbReference>
<dbReference type="GO" id="GO:0003676">
    <property type="term" value="F:nucleic acid binding"/>
    <property type="evidence" value="ECO:0007669"/>
    <property type="project" value="InterPro"/>
</dbReference>
<dbReference type="InterPro" id="IPR004556">
    <property type="entry name" value="HemK-like"/>
</dbReference>
<dbReference type="PROSITE" id="PS00092">
    <property type="entry name" value="N6_MTASE"/>
    <property type="match status" value="1"/>
</dbReference>
<dbReference type="InterPro" id="IPR002052">
    <property type="entry name" value="DNA_methylase_N6_adenine_CS"/>
</dbReference>
<proteinExistence type="inferred from homology"/>
<dbReference type="GO" id="GO:0005840">
    <property type="term" value="C:ribosome"/>
    <property type="evidence" value="ECO:0007669"/>
    <property type="project" value="UniProtKB-KW"/>
</dbReference>
<keyword evidence="2 4" id="KW-0808">Transferase</keyword>
<evidence type="ECO:0000313" key="6">
    <source>
        <dbReference type="EMBL" id="RAU18758.1"/>
    </source>
</evidence>
<dbReference type="GO" id="GO:0005829">
    <property type="term" value="C:cytosol"/>
    <property type="evidence" value="ECO:0007669"/>
    <property type="project" value="TreeGrafter"/>
</dbReference>
<comment type="caution">
    <text evidence="6">The sequence shown here is derived from an EMBL/GenBank/DDBJ whole genome shotgun (WGS) entry which is preliminary data.</text>
</comment>